<protein>
    <submittedName>
        <fullName evidence="1">Uncharacterized protein</fullName>
    </submittedName>
</protein>
<reference evidence="2" key="1">
    <citation type="submission" date="2016-06" db="EMBL/GenBank/DDBJ databases">
        <title>Parallel loss of symbiosis genes in relatives of nitrogen-fixing non-legume Parasponia.</title>
        <authorList>
            <person name="Van Velzen R."/>
            <person name="Holmer R."/>
            <person name="Bu F."/>
            <person name="Rutten L."/>
            <person name="Van Zeijl A."/>
            <person name="Liu W."/>
            <person name="Santuari L."/>
            <person name="Cao Q."/>
            <person name="Sharma T."/>
            <person name="Shen D."/>
            <person name="Roswanjaya Y."/>
            <person name="Wardhani T."/>
            <person name="Kalhor M.S."/>
            <person name="Jansen J."/>
            <person name="Van den Hoogen J."/>
            <person name="Gungor B."/>
            <person name="Hartog M."/>
            <person name="Hontelez J."/>
            <person name="Verver J."/>
            <person name="Yang W.-C."/>
            <person name="Schijlen E."/>
            <person name="Repin R."/>
            <person name="Schilthuizen M."/>
            <person name="Schranz E."/>
            <person name="Heidstra R."/>
            <person name="Miyata K."/>
            <person name="Fedorova E."/>
            <person name="Kohlen W."/>
            <person name="Bisseling T."/>
            <person name="Smit S."/>
            <person name="Geurts R."/>
        </authorList>
    </citation>
    <scope>NUCLEOTIDE SEQUENCE [LARGE SCALE GENOMIC DNA]</scope>
    <source>
        <strain evidence="2">cv. RG33-2</strain>
    </source>
</reference>
<evidence type="ECO:0000313" key="2">
    <source>
        <dbReference type="Proteomes" id="UP000237000"/>
    </source>
</evidence>
<comment type="caution">
    <text evidence="1">The sequence shown here is derived from an EMBL/GenBank/DDBJ whole genome shotgun (WGS) entry which is preliminary data.</text>
</comment>
<organism evidence="1 2">
    <name type="scientific">Trema orientale</name>
    <name type="common">Charcoal tree</name>
    <name type="synonym">Celtis orientalis</name>
    <dbReference type="NCBI Taxonomy" id="63057"/>
    <lineage>
        <taxon>Eukaryota</taxon>
        <taxon>Viridiplantae</taxon>
        <taxon>Streptophyta</taxon>
        <taxon>Embryophyta</taxon>
        <taxon>Tracheophyta</taxon>
        <taxon>Spermatophyta</taxon>
        <taxon>Magnoliopsida</taxon>
        <taxon>eudicotyledons</taxon>
        <taxon>Gunneridae</taxon>
        <taxon>Pentapetalae</taxon>
        <taxon>rosids</taxon>
        <taxon>fabids</taxon>
        <taxon>Rosales</taxon>
        <taxon>Cannabaceae</taxon>
        <taxon>Trema</taxon>
    </lineage>
</organism>
<dbReference type="Proteomes" id="UP000237000">
    <property type="component" value="Unassembled WGS sequence"/>
</dbReference>
<sequence length="24" mass="2747">VEPVLFSRDYCHFLGHSSAQSGFY</sequence>
<dbReference type="EMBL" id="JXTC01000059">
    <property type="protein sequence ID" value="PON93300.1"/>
    <property type="molecule type" value="Genomic_DNA"/>
</dbReference>
<dbReference type="AlphaFoldDB" id="A0A2P5F695"/>
<gene>
    <name evidence="1" type="ORF">TorRG33x02_108710</name>
</gene>
<feature type="non-terminal residue" evidence="1">
    <location>
        <position position="1"/>
    </location>
</feature>
<proteinExistence type="predicted"/>
<evidence type="ECO:0000313" key="1">
    <source>
        <dbReference type="EMBL" id="PON93300.1"/>
    </source>
</evidence>
<dbReference type="InParanoid" id="A0A2P5F695"/>
<keyword evidence="2" id="KW-1185">Reference proteome</keyword>
<name>A0A2P5F695_TREOI</name>
<accession>A0A2P5F695</accession>